<dbReference type="Pfam" id="PF13919">
    <property type="entry name" value="ASXH"/>
    <property type="match status" value="1"/>
</dbReference>
<dbReference type="InterPro" id="IPR028020">
    <property type="entry name" value="ASX_DEUBAD_dom"/>
</dbReference>
<dbReference type="GO" id="GO:0031011">
    <property type="term" value="C:Ino80 complex"/>
    <property type="evidence" value="ECO:0007669"/>
    <property type="project" value="InterPro"/>
</dbReference>
<dbReference type="Pfam" id="PF14465">
    <property type="entry name" value="WHD_1st_NFRKB"/>
    <property type="match status" value="1"/>
</dbReference>
<dbReference type="GO" id="GO:0008270">
    <property type="term" value="F:zinc ion binding"/>
    <property type="evidence" value="ECO:0007669"/>
    <property type="project" value="UniProtKB-KW"/>
</dbReference>
<dbReference type="PANTHER" id="PTHR13052">
    <property type="entry name" value="NFRKB-RELATED"/>
    <property type="match status" value="1"/>
</dbReference>
<keyword evidence="3" id="KW-0863">Zinc-finger</keyword>
<dbReference type="AlphaFoldDB" id="A0A7I8V5Q9"/>
<comment type="caution">
    <text evidence="9">The sequence shown here is derived from an EMBL/GenBank/DDBJ whole genome shotgun (WGS) entry which is preliminary data.</text>
</comment>
<keyword evidence="7" id="KW-0539">Nucleus</keyword>
<dbReference type="InterPro" id="IPR025220">
    <property type="entry name" value="NFRKB_WH_1"/>
</dbReference>
<proteinExistence type="predicted"/>
<dbReference type="CDD" id="cd21865">
    <property type="entry name" value="DEUBAD_NFRKB"/>
    <property type="match status" value="1"/>
</dbReference>
<gene>
    <name evidence="9" type="ORF">DGYR_LOCUS324</name>
</gene>
<dbReference type="Pfam" id="PF25793">
    <property type="entry name" value="WHD_2nd_NFRKB"/>
    <property type="match status" value="1"/>
</dbReference>
<evidence type="ECO:0000256" key="5">
    <source>
        <dbReference type="ARBA" id="ARBA00023015"/>
    </source>
</evidence>
<evidence type="ECO:0000256" key="6">
    <source>
        <dbReference type="ARBA" id="ARBA00023163"/>
    </source>
</evidence>
<dbReference type="Gene3D" id="1.10.10.2430">
    <property type="entry name" value="NFRKB winged helix-like domain"/>
    <property type="match status" value="1"/>
</dbReference>
<dbReference type="InterPro" id="IPR038106">
    <property type="entry name" value="NFRKB_winged_sf"/>
</dbReference>
<accession>A0A7I8V5Q9</accession>
<evidence type="ECO:0000256" key="7">
    <source>
        <dbReference type="ARBA" id="ARBA00023242"/>
    </source>
</evidence>
<dbReference type="OrthoDB" id="70874at2759"/>
<reference evidence="9 10" key="1">
    <citation type="submission" date="2020-08" db="EMBL/GenBank/DDBJ databases">
        <authorList>
            <person name="Hejnol A."/>
        </authorList>
    </citation>
    <scope>NUCLEOTIDE SEQUENCE [LARGE SCALE GENOMIC DNA]</scope>
</reference>
<dbReference type="EMBL" id="CAJFCJ010000001">
    <property type="protein sequence ID" value="CAD5110971.1"/>
    <property type="molecule type" value="Genomic_DNA"/>
</dbReference>
<evidence type="ECO:0000259" key="8">
    <source>
        <dbReference type="PROSITE" id="PS51916"/>
    </source>
</evidence>
<dbReference type="InterPro" id="IPR044867">
    <property type="entry name" value="DEUBAD_dom"/>
</dbReference>
<protein>
    <submittedName>
        <fullName evidence="9">DgyrCDS324</fullName>
    </submittedName>
</protein>
<evidence type="ECO:0000313" key="9">
    <source>
        <dbReference type="EMBL" id="CAD5110971.1"/>
    </source>
</evidence>
<name>A0A7I8V5Q9_9ANNE</name>
<organism evidence="9 10">
    <name type="scientific">Dimorphilus gyrociliatus</name>
    <dbReference type="NCBI Taxonomy" id="2664684"/>
    <lineage>
        <taxon>Eukaryota</taxon>
        <taxon>Metazoa</taxon>
        <taxon>Spiralia</taxon>
        <taxon>Lophotrochozoa</taxon>
        <taxon>Annelida</taxon>
        <taxon>Polychaeta</taxon>
        <taxon>Polychaeta incertae sedis</taxon>
        <taxon>Dinophilidae</taxon>
        <taxon>Dimorphilus</taxon>
    </lineage>
</organism>
<dbReference type="InterPro" id="IPR024867">
    <property type="entry name" value="NFRKB"/>
</dbReference>
<feature type="domain" description="DEUBAD" evidence="8">
    <location>
        <begin position="31"/>
        <end position="147"/>
    </location>
</feature>
<dbReference type="PANTHER" id="PTHR13052:SF3">
    <property type="entry name" value="NUCLEAR FACTOR RELATED TO KAPPA-B-BINDING PROTEIN"/>
    <property type="match status" value="1"/>
</dbReference>
<keyword evidence="4" id="KW-0862">Zinc</keyword>
<dbReference type="Proteomes" id="UP000549394">
    <property type="component" value="Unassembled WGS sequence"/>
</dbReference>
<keyword evidence="10" id="KW-1185">Reference proteome</keyword>
<keyword evidence="6" id="KW-0804">Transcription</keyword>
<dbReference type="GO" id="GO:0002020">
    <property type="term" value="F:protease binding"/>
    <property type="evidence" value="ECO:0007669"/>
    <property type="project" value="TreeGrafter"/>
</dbReference>
<dbReference type="InterPro" id="IPR057748">
    <property type="entry name" value="NFRKB_WH_2"/>
</dbReference>
<dbReference type="PROSITE" id="PS51916">
    <property type="entry name" value="DEUBAD"/>
    <property type="match status" value="1"/>
</dbReference>
<keyword evidence="2" id="KW-0479">Metal-binding</keyword>
<evidence type="ECO:0000313" key="10">
    <source>
        <dbReference type="Proteomes" id="UP000549394"/>
    </source>
</evidence>
<comment type="subcellular location">
    <subcellularLocation>
        <location evidence="1">Nucleus</location>
    </subcellularLocation>
</comment>
<evidence type="ECO:0000256" key="1">
    <source>
        <dbReference type="ARBA" id="ARBA00004123"/>
    </source>
</evidence>
<keyword evidence="5" id="KW-0805">Transcription regulation</keyword>
<sequence length="986" mass="112092">MEDDAFEVPASALEAPSSELCVAAKTSVRLPVEMMENHDIFSQVINLKTWNHLSDDNKLHLMKFLPKFPKDNVAELQNTLRMLFQRSNFKFSNPLEDFYQKLHNGHYHPEVQKYLKLAKLGQERETKLWKRKYYTDLFQDILLNRRLLLEYAYNHPSGEPIDREELFSIPKFTYSQKLYALKCKTKYQKILKEVREECNASDTSESEGDEGEEEMTFYGIPSKLLANNKDPDFPNEQVESSVISTLDPARSNQMPEEKILRPEFSLSISEDDIMSMLKRHRKRKAVTENSPEFTTSGRTLEGIIERTQTSIQNFIQENSVQRPKRRRSTNLKKRYIKEDAQNYKNRSSVDSPFNFLCLIRDIVKSEPDKRITVASLEQKLNDYDCHKSLPGEEADDIDLNDKINKALRFLAGDTLNIVEQFVPYVDFKERAGLYVWIGDGRDSDEELESLCRAWIENYEEWNMEESTKLEKTSFKVRPSNEEEKLEFRRQESERFNNAHQPYTYKMHGYNSVVGPVKRVFKKEESGSKEARDHSILTKDRPHYVTILTLVRDAVARLPNGEGTRADICELLKDSQFLLPNVSDSQLNTVVSGALDRLHYERDPCVKFEMYRKVWIYLHRGRTMEHYEKLHRAQEAALKARKALIKPKSQRAKEATAITPVVKVEKIREEFSPVEAKKSIPISLESNIVNEFANVTPVKLEKYPEPVTKSDSSAVDNLKLGLGMTSVPIAVVSNPSTSFLKQGQIKTVQLAPVGALNLINLQGSKLLQVPTTQSQTLFSQVLNKQSPKKEGGLTYVQRILPTNQNVTAVPMSAATNTIVTTQSSGGSSTFHLTLNASTIQPNRTKQLTIQQLTEAQLAKGKKFNFQKIQGLQNARVVSMDEESMKKAGMTTGQPIIIGGKTVQLARKPIQVSVSKPGVVQLAGKTVQLAGKPLTTVQLVSKQTRTPINQGARVQLQTIKTEEVVSNTLQTSTPNVIITKNTNSNFCS</sequence>
<evidence type="ECO:0000256" key="2">
    <source>
        <dbReference type="ARBA" id="ARBA00022723"/>
    </source>
</evidence>
<evidence type="ECO:0000256" key="3">
    <source>
        <dbReference type="ARBA" id="ARBA00022771"/>
    </source>
</evidence>
<evidence type="ECO:0000256" key="4">
    <source>
        <dbReference type="ARBA" id="ARBA00022833"/>
    </source>
</evidence>